<dbReference type="EMBL" id="CACRXK020000039">
    <property type="protein sequence ID" value="CAB3977256.1"/>
    <property type="molecule type" value="Genomic_DNA"/>
</dbReference>
<gene>
    <name evidence="1" type="ORF">PACLA_8A025262</name>
</gene>
<keyword evidence="2" id="KW-1185">Reference proteome</keyword>
<dbReference type="AlphaFoldDB" id="A0A6S7FN05"/>
<organism evidence="1 2">
    <name type="scientific">Paramuricea clavata</name>
    <name type="common">Red gorgonian</name>
    <name type="synonym">Violescent sea-whip</name>
    <dbReference type="NCBI Taxonomy" id="317549"/>
    <lineage>
        <taxon>Eukaryota</taxon>
        <taxon>Metazoa</taxon>
        <taxon>Cnidaria</taxon>
        <taxon>Anthozoa</taxon>
        <taxon>Octocorallia</taxon>
        <taxon>Malacalcyonacea</taxon>
        <taxon>Plexauridae</taxon>
        <taxon>Paramuricea</taxon>
    </lineage>
</organism>
<dbReference type="Proteomes" id="UP001152795">
    <property type="component" value="Unassembled WGS sequence"/>
</dbReference>
<proteinExistence type="predicted"/>
<evidence type="ECO:0000313" key="2">
    <source>
        <dbReference type="Proteomes" id="UP001152795"/>
    </source>
</evidence>
<reference evidence="1" key="1">
    <citation type="submission" date="2020-04" db="EMBL/GenBank/DDBJ databases">
        <authorList>
            <person name="Alioto T."/>
            <person name="Alioto T."/>
            <person name="Gomez Garrido J."/>
        </authorList>
    </citation>
    <scope>NUCLEOTIDE SEQUENCE</scope>
    <source>
        <strain evidence="1">A484AB</strain>
    </source>
</reference>
<sequence>MHENQETVIKNNAVAENFWMGGSFETLRDFIAVDDQIDSDDEIESDNPETPEKKWSNVTRTAVVAVDTEDENKGKQLFSIPIEWIPRVAIRNNKMVLMPFEFCCREVIVRSRTQLIRCQSLTIPKEYYCDRHFFHVGCGGCTTEGSSDVQVFAATHLYVGLKTIMNYLNTNMYMNSGEMLAVLESNDTCLNFYEESFDDENQQIYTITSIKGTTIRKYLAHIVVCKYCIRHLGDFLSLLDQSVAHHPCPDHVDIDCDGYNKLGLPIRNYILDADFDMLMSKAYYGIIDDGSSKPCKYVDDFMDNFVIKYD</sequence>
<name>A0A6S7FN05_PARCT</name>
<accession>A0A6S7FN05</accession>
<evidence type="ECO:0000313" key="1">
    <source>
        <dbReference type="EMBL" id="CAB3977256.1"/>
    </source>
</evidence>
<comment type="caution">
    <text evidence="1">The sequence shown here is derived from an EMBL/GenBank/DDBJ whole genome shotgun (WGS) entry which is preliminary data.</text>
</comment>
<protein>
    <submittedName>
        <fullName evidence="1">Uncharacterized protein</fullName>
    </submittedName>
</protein>